<dbReference type="PROSITE" id="PS50089">
    <property type="entry name" value="ZF_RING_2"/>
    <property type="match status" value="1"/>
</dbReference>
<evidence type="ECO:0000256" key="9">
    <source>
        <dbReference type="SAM" id="MobiDB-lite"/>
    </source>
</evidence>
<keyword evidence="7" id="KW-0862">Zinc</keyword>
<dbReference type="Pfam" id="PF13639">
    <property type="entry name" value="zf-RING_2"/>
    <property type="match status" value="1"/>
</dbReference>
<evidence type="ECO:0000313" key="12">
    <source>
        <dbReference type="EMBL" id="KAK0585056.1"/>
    </source>
</evidence>
<evidence type="ECO:0000256" key="7">
    <source>
        <dbReference type="ARBA" id="ARBA00022833"/>
    </source>
</evidence>
<keyword evidence="6" id="KW-0833">Ubl conjugation pathway</keyword>
<dbReference type="GO" id="GO:0016567">
    <property type="term" value="P:protein ubiquitination"/>
    <property type="evidence" value="ECO:0007669"/>
    <property type="project" value="TreeGrafter"/>
</dbReference>
<feature type="region of interest" description="Disordered" evidence="9">
    <location>
        <begin position="231"/>
        <end position="316"/>
    </location>
</feature>
<dbReference type="FunFam" id="3.30.40.10:FF:000127">
    <property type="entry name" value="E3 ubiquitin-protein ligase RNF181"/>
    <property type="match status" value="1"/>
</dbReference>
<dbReference type="SUPFAM" id="SSF57850">
    <property type="entry name" value="RING/U-box"/>
    <property type="match status" value="1"/>
</dbReference>
<feature type="compositionally biased region" description="Acidic residues" evidence="9">
    <location>
        <begin position="260"/>
        <end position="290"/>
    </location>
</feature>
<keyword evidence="10" id="KW-0812">Transmembrane</keyword>
<evidence type="ECO:0000256" key="8">
    <source>
        <dbReference type="PROSITE-ProRule" id="PRU00175"/>
    </source>
</evidence>
<evidence type="ECO:0000256" key="4">
    <source>
        <dbReference type="ARBA" id="ARBA00022723"/>
    </source>
</evidence>
<evidence type="ECO:0000256" key="6">
    <source>
        <dbReference type="ARBA" id="ARBA00022786"/>
    </source>
</evidence>
<accession>A0AA39VN21</accession>
<evidence type="ECO:0000256" key="2">
    <source>
        <dbReference type="ARBA" id="ARBA00012483"/>
    </source>
</evidence>
<feature type="region of interest" description="Disordered" evidence="9">
    <location>
        <begin position="514"/>
        <end position="549"/>
    </location>
</feature>
<evidence type="ECO:0000256" key="5">
    <source>
        <dbReference type="ARBA" id="ARBA00022771"/>
    </source>
</evidence>
<keyword evidence="13" id="KW-1185">Reference proteome</keyword>
<dbReference type="EMBL" id="JAUESC010000383">
    <property type="protein sequence ID" value="KAK0585056.1"/>
    <property type="molecule type" value="Genomic_DNA"/>
</dbReference>
<dbReference type="EC" id="2.3.2.27" evidence="2"/>
<dbReference type="InterPro" id="IPR001841">
    <property type="entry name" value="Znf_RING"/>
</dbReference>
<dbReference type="InterPro" id="IPR013083">
    <property type="entry name" value="Znf_RING/FYVE/PHD"/>
</dbReference>
<keyword evidence="10" id="KW-0472">Membrane</keyword>
<evidence type="ECO:0000256" key="1">
    <source>
        <dbReference type="ARBA" id="ARBA00000900"/>
    </source>
</evidence>
<gene>
    <name evidence="12" type="ORF">LWI29_022810</name>
</gene>
<evidence type="ECO:0000259" key="11">
    <source>
        <dbReference type="PROSITE" id="PS50089"/>
    </source>
</evidence>
<dbReference type="Proteomes" id="UP001168877">
    <property type="component" value="Unassembled WGS sequence"/>
</dbReference>
<sequence>MRTHEQDEEEEENRSFFVFLMDADLEDAPLPTAHGSVDGDVVVDHSIPLAVCTQCRRILSPENDPTDDLEASSLCGDCKFLLLEDVGTSTQDSHLWLPPGGRRTRYSSAESIENIFSPQFSHMINVVRQSQSTLSGHEDQSLDGDAAERLFQRSSSRATPGGSRRWRRVLSDAESDGFDILDSTYGESESNVSFSRYRVFHGESDAISFSAYGGDSDASVDGHSFMDTEMFIPPDDGSIFDSDTDIDPMQAGMNQQWNSDDPEEEEEEEEEEVEEEDDGEWEEADDEEYTVESTAPLRNSSESNGHQQFQSSEAGRRFGWITGGRERLTREWEEAGIEEDTIDSTVAGLQLGNSYISNPSESGEHRQFRSAEVGRRFRWVSGARERLSRTNVRIRWDYHYLDDRDYEEMLEHLFLTDNSRRGAPPAAMSFINGLPRVIVNEGHEKHDGLTCAICRDVLPIGTEVNQLPCLHLYHPSCILPWLNARNSCPLCRYELPTDDQEYEEQKRNITSRMENHGIQQEDENDDSSSDASDGTEAVETGELSPGLGALQRLDPTISRSSGRESGRGRWFFIAAAAPIVSLVGIVLVLWLGNPLAGRSGAVSQRQMNIPGSAPPIRRENRRRWWSLF</sequence>
<reference evidence="12" key="2">
    <citation type="submission" date="2023-06" db="EMBL/GenBank/DDBJ databases">
        <authorList>
            <person name="Swenson N.G."/>
            <person name="Wegrzyn J.L."/>
            <person name="Mcevoy S.L."/>
        </authorList>
    </citation>
    <scope>NUCLEOTIDE SEQUENCE</scope>
    <source>
        <strain evidence="12">NS2018</strain>
        <tissue evidence="12">Leaf</tissue>
    </source>
</reference>
<organism evidence="12 13">
    <name type="scientific">Acer saccharum</name>
    <name type="common">Sugar maple</name>
    <dbReference type="NCBI Taxonomy" id="4024"/>
    <lineage>
        <taxon>Eukaryota</taxon>
        <taxon>Viridiplantae</taxon>
        <taxon>Streptophyta</taxon>
        <taxon>Embryophyta</taxon>
        <taxon>Tracheophyta</taxon>
        <taxon>Spermatophyta</taxon>
        <taxon>Magnoliopsida</taxon>
        <taxon>eudicotyledons</taxon>
        <taxon>Gunneridae</taxon>
        <taxon>Pentapetalae</taxon>
        <taxon>rosids</taxon>
        <taxon>malvids</taxon>
        <taxon>Sapindales</taxon>
        <taxon>Sapindaceae</taxon>
        <taxon>Hippocastanoideae</taxon>
        <taxon>Acereae</taxon>
        <taxon>Acer</taxon>
    </lineage>
</organism>
<dbReference type="GO" id="GO:0008270">
    <property type="term" value="F:zinc ion binding"/>
    <property type="evidence" value="ECO:0007669"/>
    <property type="project" value="UniProtKB-KW"/>
</dbReference>
<dbReference type="PANTHER" id="PTHR15710">
    <property type="entry name" value="E3 UBIQUITIN-PROTEIN LIGASE PRAJA"/>
    <property type="match status" value="1"/>
</dbReference>
<dbReference type="PANTHER" id="PTHR15710:SF242">
    <property type="entry name" value="OS06G0633500 PROTEIN"/>
    <property type="match status" value="1"/>
</dbReference>
<evidence type="ECO:0000256" key="3">
    <source>
        <dbReference type="ARBA" id="ARBA00022679"/>
    </source>
</evidence>
<feature type="transmembrane region" description="Helical" evidence="10">
    <location>
        <begin position="570"/>
        <end position="591"/>
    </location>
</feature>
<proteinExistence type="predicted"/>
<comment type="caution">
    <text evidence="12">The sequence shown here is derived from an EMBL/GenBank/DDBJ whole genome shotgun (WGS) entry which is preliminary data.</text>
</comment>
<evidence type="ECO:0000313" key="13">
    <source>
        <dbReference type="Proteomes" id="UP001168877"/>
    </source>
</evidence>
<protein>
    <recommendedName>
        <fullName evidence="2">RING-type E3 ubiquitin transferase</fullName>
        <ecNumber evidence="2">2.3.2.27</ecNumber>
    </recommendedName>
</protein>
<feature type="compositionally biased region" description="Polar residues" evidence="9">
    <location>
        <begin position="291"/>
        <end position="313"/>
    </location>
</feature>
<name>A0AA39VN21_ACESA</name>
<keyword evidence="4" id="KW-0479">Metal-binding</keyword>
<dbReference type="AlphaFoldDB" id="A0AA39VN21"/>
<keyword evidence="10" id="KW-1133">Transmembrane helix</keyword>
<dbReference type="SMART" id="SM00184">
    <property type="entry name" value="RING"/>
    <property type="match status" value="1"/>
</dbReference>
<keyword evidence="3" id="KW-0808">Transferase</keyword>
<keyword evidence="5 8" id="KW-0863">Zinc-finger</keyword>
<reference evidence="12" key="1">
    <citation type="journal article" date="2022" name="Plant J.">
        <title>Strategies of tolerance reflected in two North American maple genomes.</title>
        <authorList>
            <person name="McEvoy S.L."/>
            <person name="Sezen U.U."/>
            <person name="Trouern-Trend A."/>
            <person name="McMahon S.M."/>
            <person name="Schaberg P.G."/>
            <person name="Yang J."/>
            <person name="Wegrzyn J.L."/>
            <person name="Swenson N.G."/>
        </authorList>
    </citation>
    <scope>NUCLEOTIDE SEQUENCE</scope>
    <source>
        <strain evidence="12">NS2018</strain>
    </source>
</reference>
<evidence type="ECO:0000256" key="10">
    <source>
        <dbReference type="SAM" id="Phobius"/>
    </source>
</evidence>
<dbReference type="Gene3D" id="3.30.40.10">
    <property type="entry name" value="Zinc/RING finger domain, C3HC4 (zinc finger)"/>
    <property type="match status" value="1"/>
</dbReference>
<dbReference type="GO" id="GO:0005737">
    <property type="term" value="C:cytoplasm"/>
    <property type="evidence" value="ECO:0007669"/>
    <property type="project" value="TreeGrafter"/>
</dbReference>
<feature type="domain" description="RING-type" evidence="11">
    <location>
        <begin position="451"/>
        <end position="492"/>
    </location>
</feature>
<comment type="catalytic activity">
    <reaction evidence="1">
        <text>S-ubiquitinyl-[E2 ubiquitin-conjugating enzyme]-L-cysteine + [acceptor protein]-L-lysine = [E2 ubiquitin-conjugating enzyme]-L-cysteine + N(6)-ubiquitinyl-[acceptor protein]-L-lysine.</text>
        <dbReference type="EC" id="2.3.2.27"/>
    </reaction>
</comment>
<dbReference type="GO" id="GO:0061630">
    <property type="term" value="F:ubiquitin protein ligase activity"/>
    <property type="evidence" value="ECO:0007669"/>
    <property type="project" value="UniProtKB-EC"/>
</dbReference>